<organism evidence="3 4">
    <name type="scientific">Trichodelitschia bisporula</name>
    <dbReference type="NCBI Taxonomy" id="703511"/>
    <lineage>
        <taxon>Eukaryota</taxon>
        <taxon>Fungi</taxon>
        <taxon>Dikarya</taxon>
        <taxon>Ascomycota</taxon>
        <taxon>Pezizomycotina</taxon>
        <taxon>Dothideomycetes</taxon>
        <taxon>Dothideomycetes incertae sedis</taxon>
        <taxon>Phaeotrichales</taxon>
        <taxon>Phaeotrichaceae</taxon>
        <taxon>Trichodelitschia</taxon>
    </lineage>
</organism>
<dbReference type="AlphaFoldDB" id="A0A6G1HIF0"/>
<evidence type="ECO:0000259" key="2">
    <source>
        <dbReference type="Pfam" id="PF14474"/>
    </source>
</evidence>
<dbReference type="EMBL" id="ML996712">
    <property type="protein sequence ID" value="KAF2395674.1"/>
    <property type="molecule type" value="Genomic_DNA"/>
</dbReference>
<proteinExistence type="predicted"/>
<evidence type="ECO:0000313" key="4">
    <source>
        <dbReference type="Proteomes" id="UP000799640"/>
    </source>
</evidence>
<evidence type="ECO:0000313" key="3">
    <source>
        <dbReference type="EMBL" id="KAF2395674.1"/>
    </source>
</evidence>
<dbReference type="Pfam" id="PF14474">
    <property type="entry name" value="RTC4"/>
    <property type="match status" value="1"/>
</dbReference>
<accession>A0A6G1HIF0</accession>
<name>A0A6G1HIF0_9PEZI</name>
<keyword evidence="4" id="KW-1185">Reference proteome</keyword>
<reference evidence="3" key="1">
    <citation type="journal article" date="2020" name="Stud. Mycol.">
        <title>101 Dothideomycetes genomes: a test case for predicting lifestyles and emergence of pathogens.</title>
        <authorList>
            <person name="Haridas S."/>
            <person name="Albert R."/>
            <person name="Binder M."/>
            <person name="Bloem J."/>
            <person name="Labutti K."/>
            <person name="Salamov A."/>
            <person name="Andreopoulos B."/>
            <person name="Baker S."/>
            <person name="Barry K."/>
            <person name="Bills G."/>
            <person name="Bluhm B."/>
            <person name="Cannon C."/>
            <person name="Castanera R."/>
            <person name="Culley D."/>
            <person name="Daum C."/>
            <person name="Ezra D."/>
            <person name="Gonzalez J."/>
            <person name="Henrissat B."/>
            <person name="Kuo A."/>
            <person name="Liang C."/>
            <person name="Lipzen A."/>
            <person name="Lutzoni F."/>
            <person name="Magnuson J."/>
            <person name="Mondo S."/>
            <person name="Nolan M."/>
            <person name="Ohm R."/>
            <person name="Pangilinan J."/>
            <person name="Park H.-J."/>
            <person name="Ramirez L."/>
            <person name="Alfaro M."/>
            <person name="Sun H."/>
            <person name="Tritt A."/>
            <person name="Yoshinaga Y."/>
            <person name="Zwiers L.-H."/>
            <person name="Turgeon B."/>
            <person name="Goodwin S."/>
            <person name="Spatafora J."/>
            <person name="Crous P."/>
            <person name="Grigoriev I."/>
        </authorList>
    </citation>
    <scope>NUCLEOTIDE SEQUENCE</scope>
    <source>
        <strain evidence="3">CBS 262.69</strain>
    </source>
</reference>
<feature type="domain" description="Restriction of telomere capping protein 4 C-terminal" evidence="2">
    <location>
        <begin position="25"/>
        <end position="115"/>
    </location>
</feature>
<evidence type="ECO:0000256" key="1">
    <source>
        <dbReference type="SAM" id="MobiDB-lite"/>
    </source>
</evidence>
<sequence>MVLSHIPSSRPTSLKFPDRAALEVRQKLKSSEEADKIREIWSPGFYGPRGADYIARGVMSRRLQKILETLVAKDRYLAECQVGGVLERIVMPEVASVLAAEDLGITVTEASNVLKRLLIPLGSAVPSSLLMIYEALMEADADAKEEKPRKMATRDAKEKAAAKVSQRVEDMGGY</sequence>
<feature type="region of interest" description="Disordered" evidence="1">
    <location>
        <begin position="144"/>
        <end position="174"/>
    </location>
</feature>
<protein>
    <recommendedName>
        <fullName evidence="2">Restriction of telomere capping protein 4 C-terminal domain-containing protein</fullName>
    </recommendedName>
</protein>
<dbReference type="OrthoDB" id="128308at2759"/>
<dbReference type="InterPro" id="IPR028094">
    <property type="entry name" value="RTC4_C"/>
</dbReference>
<gene>
    <name evidence="3" type="ORF">EJ06DRAFT_560553</name>
</gene>
<dbReference type="Proteomes" id="UP000799640">
    <property type="component" value="Unassembled WGS sequence"/>
</dbReference>